<reference evidence="2" key="1">
    <citation type="journal article" date="2007" name="PLoS Biol.">
        <title>Rate of evolution in brain-expressed genes in humans and other primates.</title>
        <authorList>
            <person name="Wang H.-Y."/>
            <person name="Chien H.-C."/>
            <person name="Osada N."/>
            <person name="Hashimoto K."/>
            <person name="Sugano S."/>
            <person name="Gojobori T."/>
            <person name="Chou C.-K."/>
            <person name="Tsai S.-F."/>
            <person name="Wu C.-I."/>
            <person name="Shen C.-K.J."/>
        </authorList>
    </citation>
    <scope>NUCLEOTIDE SEQUENCE</scope>
</reference>
<dbReference type="AlphaFoldDB" id="I7GEC6"/>
<proteinExistence type="evidence at transcript level"/>
<evidence type="ECO:0000313" key="2">
    <source>
        <dbReference type="EMBL" id="BAE91149.1"/>
    </source>
</evidence>
<sequence length="46" mass="5260">MLSAESVWAFLDLWQHIPTSLHMTFSMSVSVCTLSILFMRTSVILE</sequence>
<keyword evidence="1" id="KW-0472">Membrane</keyword>
<protein>
    <submittedName>
        <fullName evidence="2">Macaca fascicularis brain cDNA, clone: QmoA-12201</fullName>
    </submittedName>
</protein>
<dbReference type="EMBL" id="AB174087">
    <property type="protein sequence ID" value="BAE91149.1"/>
    <property type="molecule type" value="mRNA"/>
</dbReference>
<evidence type="ECO:0000256" key="1">
    <source>
        <dbReference type="SAM" id="Phobius"/>
    </source>
</evidence>
<name>I7GEC6_MACFA</name>
<keyword evidence="1" id="KW-0812">Transmembrane</keyword>
<feature type="transmembrane region" description="Helical" evidence="1">
    <location>
        <begin position="20"/>
        <end position="39"/>
    </location>
</feature>
<accession>I7GEC6</accession>
<organism evidence="2">
    <name type="scientific">Macaca fascicularis</name>
    <name type="common">Crab-eating macaque</name>
    <name type="synonym">Cynomolgus monkey</name>
    <dbReference type="NCBI Taxonomy" id="9541"/>
    <lineage>
        <taxon>Eukaryota</taxon>
        <taxon>Metazoa</taxon>
        <taxon>Chordata</taxon>
        <taxon>Craniata</taxon>
        <taxon>Vertebrata</taxon>
        <taxon>Euteleostomi</taxon>
        <taxon>Mammalia</taxon>
        <taxon>Eutheria</taxon>
        <taxon>Euarchontoglires</taxon>
        <taxon>Primates</taxon>
        <taxon>Haplorrhini</taxon>
        <taxon>Catarrhini</taxon>
        <taxon>Cercopithecidae</taxon>
        <taxon>Cercopithecinae</taxon>
        <taxon>Macaca</taxon>
    </lineage>
</organism>
<keyword evidence="1" id="KW-1133">Transmembrane helix</keyword>